<dbReference type="Proteomes" id="UP000531840">
    <property type="component" value="Unassembled WGS sequence"/>
</dbReference>
<feature type="transmembrane region" description="Helical" evidence="1">
    <location>
        <begin position="5"/>
        <end position="23"/>
    </location>
</feature>
<evidence type="ECO:0000256" key="1">
    <source>
        <dbReference type="SAM" id="Phobius"/>
    </source>
</evidence>
<gene>
    <name evidence="2" type="ORF">HZY85_03800</name>
</gene>
<organism evidence="2 3">
    <name type="scientific">Gemelliphila palaticanis</name>
    <dbReference type="NCBI Taxonomy" id="81950"/>
    <lineage>
        <taxon>Bacteria</taxon>
        <taxon>Bacillati</taxon>
        <taxon>Bacillota</taxon>
        <taxon>Bacilli</taxon>
        <taxon>Bacillales</taxon>
        <taxon>Gemellaceae</taxon>
        <taxon>Gemelliphila</taxon>
    </lineage>
</organism>
<dbReference type="EMBL" id="JACBYF010000005">
    <property type="protein sequence ID" value="NYS47320.1"/>
    <property type="molecule type" value="Genomic_DNA"/>
</dbReference>
<keyword evidence="1" id="KW-0472">Membrane</keyword>
<keyword evidence="1" id="KW-1133">Transmembrane helix</keyword>
<reference evidence="2 3" key="1">
    <citation type="submission" date="2020-07" db="EMBL/GenBank/DDBJ databases">
        <title>MOT database genomes.</title>
        <authorList>
            <person name="Joseph S."/>
            <person name="Aduse-Opoku J."/>
            <person name="Hashim A."/>
            <person name="Wade W."/>
            <person name="Curtis M."/>
        </authorList>
    </citation>
    <scope>NUCLEOTIDE SEQUENCE [LARGE SCALE GENOMIC DNA]</scope>
    <source>
        <strain evidence="2 3">CIP 106318</strain>
    </source>
</reference>
<protein>
    <submittedName>
        <fullName evidence="2">Uncharacterized protein</fullName>
    </submittedName>
</protein>
<keyword evidence="1" id="KW-0812">Transmembrane</keyword>
<keyword evidence="3" id="KW-1185">Reference proteome</keyword>
<proteinExistence type="predicted"/>
<comment type="caution">
    <text evidence="2">The sequence shown here is derived from an EMBL/GenBank/DDBJ whole genome shotgun (WGS) entry which is preliminary data.</text>
</comment>
<name>A0ABX2T285_9BACL</name>
<evidence type="ECO:0000313" key="3">
    <source>
        <dbReference type="Proteomes" id="UP000531840"/>
    </source>
</evidence>
<sequence length="62" mass="7420">MKSKVLKLNVLAVLLLIVAMYFYLYTDKNHIGLIFNLMMIPLYYEDKKLKNEEKITKEDDCF</sequence>
<dbReference type="RefSeq" id="WP_179941058.1">
    <property type="nucleotide sequence ID" value="NZ_JACBYF010000005.1"/>
</dbReference>
<accession>A0ABX2T285</accession>
<evidence type="ECO:0000313" key="2">
    <source>
        <dbReference type="EMBL" id="NYS47320.1"/>
    </source>
</evidence>